<dbReference type="Gene3D" id="1.10.10.850">
    <property type="match status" value="1"/>
</dbReference>
<comment type="catalytic activity">
    <reaction evidence="1">
        <text>(2S,3R)-3-hydroxybutane-1,2,3-tricarboxylate = pyruvate + succinate</text>
        <dbReference type="Rhea" id="RHEA:16809"/>
        <dbReference type="ChEBI" id="CHEBI:15361"/>
        <dbReference type="ChEBI" id="CHEBI:30031"/>
        <dbReference type="ChEBI" id="CHEBI:57429"/>
        <dbReference type="EC" id="4.1.3.30"/>
    </reaction>
</comment>
<evidence type="ECO:0000256" key="3">
    <source>
        <dbReference type="ARBA" id="ARBA00012260"/>
    </source>
</evidence>
<proteinExistence type="inferred from homology"/>
<dbReference type="GO" id="GO:0019752">
    <property type="term" value="P:carboxylic acid metabolic process"/>
    <property type="evidence" value="ECO:0007669"/>
    <property type="project" value="InterPro"/>
</dbReference>
<dbReference type="GO" id="GO:0004451">
    <property type="term" value="F:isocitrate lyase activity"/>
    <property type="evidence" value="ECO:0007669"/>
    <property type="project" value="InterPro"/>
</dbReference>
<dbReference type="GO" id="GO:0046421">
    <property type="term" value="F:methylisocitrate lyase activity"/>
    <property type="evidence" value="ECO:0007669"/>
    <property type="project" value="UniProtKB-EC"/>
</dbReference>
<protein>
    <recommendedName>
        <fullName evidence="3">methylisocitrate lyase</fullName>
        <ecNumber evidence="3">4.1.3.30</ecNumber>
    </recommendedName>
</protein>
<evidence type="ECO:0000313" key="6">
    <source>
        <dbReference type="Proteomes" id="UP000279259"/>
    </source>
</evidence>
<evidence type="ECO:0000313" key="5">
    <source>
        <dbReference type="EMBL" id="RSH91561.1"/>
    </source>
</evidence>
<dbReference type="InterPro" id="IPR015813">
    <property type="entry name" value="Pyrv/PenolPyrv_kinase-like_dom"/>
</dbReference>
<dbReference type="Proteomes" id="UP000279259">
    <property type="component" value="Unassembled WGS sequence"/>
</dbReference>
<dbReference type="InterPro" id="IPR040442">
    <property type="entry name" value="Pyrv_kinase-like_dom_sf"/>
</dbReference>
<keyword evidence="6" id="KW-1185">Reference proteome</keyword>
<accession>A0A427YKI1</accession>
<dbReference type="STRING" id="1890683.A0A427YKI1"/>
<comment type="caution">
    <text evidence="5">The sequence shown here is derived from an EMBL/GenBank/DDBJ whole genome shotgun (WGS) entry which is preliminary data.</text>
</comment>
<dbReference type="EC" id="4.1.3.30" evidence="3"/>
<sequence length="518" mass="56581">MTHPAVSVSATEAFFASPEQAHFARQWTAGYVDELRNPGGMEEYPLSNAQALKLRKLFTETAEQRGTKFTFGEDEESPSGSRLASTLQLGMTMTKRTALIDLEASWTPSWRMRWAKQGSSGANATLAEVPTFDCGGDLADYTYDTVPNRVKQIVRNQQHWARVDSVRGRAGKVDRLVPIIADGDSGHGNSTATMKMVKLFLEAGVAGIHIDDMQSGEKNFSVGSLTHVMVPTSEHIRRLLSAKLQMDISGSHCVLIARTDSESASRITSTIDPADRPFILGRTNLSLPSLSKVLSGSKTTGADRLAEETAWEEASNLTTLDEAVAAVLSGSELEEWKSATAGLNTSDALIKAQELGIKVVWDAEGCRNLRGWYRYKGGIDAAIARSIAFAPYSDMLWSCAPGYNFDEIVKLEKEVHSAVPGKWLGYNWSFGYFTDKPESYAAGLVKAVGDLGFIWQFNPMAGFTASGVDLSRFAKDMHEQGMLAYRNMIAEGLRENVSVLGWYPDAGSLTDRLTDAVQ</sequence>
<evidence type="ECO:0000256" key="2">
    <source>
        <dbReference type="ARBA" id="ARBA00005704"/>
    </source>
</evidence>
<evidence type="ECO:0000256" key="1">
    <source>
        <dbReference type="ARBA" id="ARBA00001050"/>
    </source>
</evidence>
<dbReference type="InterPro" id="IPR006254">
    <property type="entry name" value="Isocitrate_lyase"/>
</dbReference>
<dbReference type="AlphaFoldDB" id="A0A427YKI1"/>
<dbReference type="SUPFAM" id="SSF51621">
    <property type="entry name" value="Phosphoenolpyruvate/pyruvate domain"/>
    <property type="match status" value="1"/>
</dbReference>
<comment type="similarity">
    <text evidence="2">Belongs to the isocitrate lyase/PEP mutase superfamily. Isocitrate lyase family.</text>
</comment>
<dbReference type="EMBL" id="RSCD01000008">
    <property type="protein sequence ID" value="RSH91561.1"/>
    <property type="molecule type" value="Genomic_DNA"/>
</dbReference>
<keyword evidence="4 5" id="KW-0456">Lyase</keyword>
<dbReference type="Gene3D" id="3.20.20.60">
    <property type="entry name" value="Phosphoenolpyruvate-binding domains"/>
    <property type="match status" value="1"/>
</dbReference>
<dbReference type="OrthoDB" id="4078635at2759"/>
<dbReference type="PANTHER" id="PTHR21631">
    <property type="entry name" value="ISOCITRATE LYASE/MALATE SYNTHASE"/>
    <property type="match status" value="1"/>
</dbReference>
<reference evidence="5 6" key="1">
    <citation type="submission" date="2018-11" db="EMBL/GenBank/DDBJ databases">
        <title>Genome sequence of Saitozyma podzolica DSM 27192.</title>
        <authorList>
            <person name="Aliyu H."/>
            <person name="Gorte O."/>
            <person name="Ochsenreither K."/>
        </authorList>
    </citation>
    <scope>NUCLEOTIDE SEQUENCE [LARGE SCALE GENOMIC DNA]</scope>
    <source>
        <strain evidence="5 6">DSM 27192</strain>
    </source>
</reference>
<gene>
    <name evidence="5" type="primary">ICL1_5</name>
    <name evidence="5" type="ORF">EHS25_009860</name>
</gene>
<evidence type="ECO:0000256" key="4">
    <source>
        <dbReference type="ARBA" id="ARBA00023239"/>
    </source>
</evidence>
<name>A0A427YKI1_9TREE</name>
<organism evidence="5 6">
    <name type="scientific">Saitozyma podzolica</name>
    <dbReference type="NCBI Taxonomy" id="1890683"/>
    <lineage>
        <taxon>Eukaryota</taxon>
        <taxon>Fungi</taxon>
        <taxon>Dikarya</taxon>
        <taxon>Basidiomycota</taxon>
        <taxon>Agaricomycotina</taxon>
        <taxon>Tremellomycetes</taxon>
        <taxon>Tremellales</taxon>
        <taxon>Trimorphomycetaceae</taxon>
        <taxon>Saitozyma</taxon>
    </lineage>
</organism>
<dbReference type="Pfam" id="PF00463">
    <property type="entry name" value="ICL"/>
    <property type="match status" value="1"/>
</dbReference>
<dbReference type="PANTHER" id="PTHR21631:SF3">
    <property type="entry name" value="BIFUNCTIONAL GLYOXYLATE CYCLE PROTEIN"/>
    <property type="match status" value="1"/>
</dbReference>